<dbReference type="RefSeq" id="WP_379790352.1">
    <property type="nucleotide sequence ID" value="NZ_JBHSQB010000004.1"/>
</dbReference>
<accession>A0ABW1PL69</accession>
<evidence type="ECO:0000256" key="4">
    <source>
        <dbReference type="ARBA" id="ARBA00023136"/>
    </source>
</evidence>
<evidence type="ECO:0000256" key="2">
    <source>
        <dbReference type="ARBA" id="ARBA00022692"/>
    </source>
</evidence>
<dbReference type="EMBL" id="JBHSQB010000004">
    <property type="protein sequence ID" value="MFC6095696.1"/>
    <property type="molecule type" value="Genomic_DNA"/>
</dbReference>
<gene>
    <name evidence="7" type="ORF">ACFPVY_03475</name>
</gene>
<dbReference type="InterPro" id="IPR009908">
    <property type="entry name" value="Methylamine_util_MauE"/>
</dbReference>
<feature type="transmembrane region" description="Helical" evidence="5">
    <location>
        <begin position="141"/>
        <end position="160"/>
    </location>
</feature>
<evidence type="ECO:0000256" key="3">
    <source>
        <dbReference type="ARBA" id="ARBA00022989"/>
    </source>
</evidence>
<comment type="subcellular location">
    <subcellularLocation>
        <location evidence="1">Membrane</location>
        <topology evidence="1">Multi-pass membrane protein</topology>
    </subcellularLocation>
</comment>
<comment type="caution">
    <text evidence="7">The sequence shown here is derived from an EMBL/GenBank/DDBJ whole genome shotgun (WGS) entry which is preliminary data.</text>
</comment>
<dbReference type="Pfam" id="PF07291">
    <property type="entry name" value="MauE"/>
    <property type="match status" value="1"/>
</dbReference>
<feature type="transmembrane region" description="Helical" evidence="5">
    <location>
        <begin position="75"/>
        <end position="97"/>
    </location>
</feature>
<keyword evidence="4 5" id="KW-0472">Membrane</keyword>
<proteinExistence type="predicted"/>
<keyword evidence="8" id="KW-1185">Reference proteome</keyword>
<evidence type="ECO:0000313" key="8">
    <source>
        <dbReference type="Proteomes" id="UP001596287"/>
    </source>
</evidence>
<dbReference type="Proteomes" id="UP001596287">
    <property type="component" value="Unassembled WGS sequence"/>
</dbReference>
<evidence type="ECO:0000256" key="5">
    <source>
        <dbReference type="SAM" id="Phobius"/>
    </source>
</evidence>
<sequence length="491" mass="55526">MNATIKNSAIQLIAYLYAFLFIYAAFSKLLDYDNFIVQLGQSPIVSSFALVLSILVPFAELLLSLGLFIKRFRLFALYSSMTLMVLFTAYIFIILNYSTYVPCACGGVLEKMNWQQHFVFNLLFVFMGAVAITINSLKWHTFAVVFGCMVSGSLSMYLLYTISETAMKYQNSFVRRFPPHLVDPLNTAELKFNSYYFAGATDGILYLGNTTAPLLVTLLDSTLQFIGTKTIAVSPENPKMFRPQIKIAGSHFYLYEGSAPYLYRGNTNDWKASLKLNDGYFFSQLQPLDSSKVVLRYNDPETAANIIGMVDLSDFQNNVLRPDLLEKQLDGTFDTDGMILTDLQNKSAQYVYYYRNAYVSTTEYLQIKSIGKTIDTISHPDLKVVSLKNSGTKTFAKMPLLVNRIASSDAGWLFVNSQLMGYYEPEAMWQTSSIIDIYNIETNAYLSSFYLDRFDGQQPKSFMVIGTNVYVLGGTQITRYLFRKTLAQGSE</sequence>
<name>A0ABW1PL69_9FLAO</name>
<feature type="domain" description="Methylamine utilisation protein MauE" evidence="6">
    <location>
        <begin position="8"/>
        <end position="132"/>
    </location>
</feature>
<feature type="transmembrane region" description="Helical" evidence="5">
    <location>
        <begin position="42"/>
        <end position="63"/>
    </location>
</feature>
<evidence type="ECO:0000313" key="7">
    <source>
        <dbReference type="EMBL" id="MFC6095696.1"/>
    </source>
</evidence>
<keyword evidence="3 5" id="KW-1133">Transmembrane helix</keyword>
<feature type="transmembrane region" description="Helical" evidence="5">
    <location>
        <begin position="117"/>
        <end position="134"/>
    </location>
</feature>
<evidence type="ECO:0000259" key="6">
    <source>
        <dbReference type="Pfam" id="PF07291"/>
    </source>
</evidence>
<organism evidence="7 8">
    <name type="scientific">Flavobacterium qiangtangense</name>
    <dbReference type="NCBI Taxonomy" id="1442595"/>
    <lineage>
        <taxon>Bacteria</taxon>
        <taxon>Pseudomonadati</taxon>
        <taxon>Bacteroidota</taxon>
        <taxon>Flavobacteriia</taxon>
        <taxon>Flavobacteriales</taxon>
        <taxon>Flavobacteriaceae</taxon>
        <taxon>Flavobacterium</taxon>
    </lineage>
</organism>
<feature type="transmembrane region" description="Helical" evidence="5">
    <location>
        <begin position="12"/>
        <end position="30"/>
    </location>
</feature>
<evidence type="ECO:0000256" key="1">
    <source>
        <dbReference type="ARBA" id="ARBA00004141"/>
    </source>
</evidence>
<reference evidence="8" key="1">
    <citation type="journal article" date="2019" name="Int. J. Syst. Evol. Microbiol.">
        <title>The Global Catalogue of Microorganisms (GCM) 10K type strain sequencing project: providing services to taxonomists for standard genome sequencing and annotation.</title>
        <authorList>
            <consortium name="The Broad Institute Genomics Platform"/>
            <consortium name="The Broad Institute Genome Sequencing Center for Infectious Disease"/>
            <person name="Wu L."/>
            <person name="Ma J."/>
        </authorList>
    </citation>
    <scope>NUCLEOTIDE SEQUENCE [LARGE SCALE GENOMIC DNA]</scope>
    <source>
        <strain evidence="8">CCUG 49679</strain>
    </source>
</reference>
<protein>
    <submittedName>
        <fullName evidence="7">MauE/DoxX family redox-associated membrane protein</fullName>
    </submittedName>
</protein>
<keyword evidence="2 5" id="KW-0812">Transmembrane</keyword>